<protein>
    <recommendedName>
        <fullName evidence="4">DNA polymerase III subunit psi</fullName>
    </recommendedName>
</protein>
<feature type="region of interest" description="Disordered" evidence="1">
    <location>
        <begin position="1"/>
        <end position="55"/>
    </location>
</feature>
<gene>
    <name evidence="2" type="ORF">PN838_22160</name>
</gene>
<feature type="compositionally biased region" description="Low complexity" evidence="1">
    <location>
        <begin position="32"/>
        <end position="48"/>
    </location>
</feature>
<keyword evidence="3" id="KW-1185">Reference proteome</keyword>
<sequence length="142" mass="15975">MTQQQVPADLKVTSLNHEANNTSTIQPNRANSSTTISSSRPSLSSLLSKQNTQQAAKPTIVYLPWDKVDKEWLTDLRVLFPNLVVEADKLQLNGQLAWRLISEPNQVSFEFPQLTTSPLESLSVHNKKAIWAFLSDYVQDPK</sequence>
<evidence type="ECO:0000313" key="2">
    <source>
        <dbReference type="EMBL" id="MDC2890935.1"/>
    </source>
</evidence>
<dbReference type="Proteomes" id="UP001528411">
    <property type="component" value="Unassembled WGS sequence"/>
</dbReference>
<dbReference type="EMBL" id="JAQOMS010000002">
    <property type="protein sequence ID" value="MDC2890935.1"/>
    <property type="molecule type" value="Genomic_DNA"/>
</dbReference>
<organism evidence="2 3">
    <name type="scientific">Psychrosphaera algicola</name>
    <dbReference type="NCBI Taxonomy" id="3023714"/>
    <lineage>
        <taxon>Bacteria</taxon>
        <taxon>Pseudomonadati</taxon>
        <taxon>Pseudomonadota</taxon>
        <taxon>Gammaproteobacteria</taxon>
        <taxon>Alteromonadales</taxon>
        <taxon>Pseudoalteromonadaceae</taxon>
        <taxon>Psychrosphaera</taxon>
    </lineage>
</organism>
<feature type="compositionally biased region" description="Polar residues" evidence="1">
    <location>
        <begin position="13"/>
        <end position="31"/>
    </location>
</feature>
<name>A0ABT5FIC8_9GAMM</name>
<dbReference type="RefSeq" id="WP_272181991.1">
    <property type="nucleotide sequence ID" value="NZ_JAQOMS010000002.1"/>
</dbReference>
<proteinExistence type="predicted"/>
<comment type="caution">
    <text evidence="2">The sequence shown here is derived from an EMBL/GenBank/DDBJ whole genome shotgun (WGS) entry which is preliminary data.</text>
</comment>
<evidence type="ECO:0000313" key="3">
    <source>
        <dbReference type="Proteomes" id="UP001528411"/>
    </source>
</evidence>
<reference evidence="2 3" key="1">
    <citation type="submission" date="2023-01" db="EMBL/GenBank/DDBJ databases">
        <title>Psychrosphaera sp. nov., isolated from marine algae.</title>
        <authorList>
            <person name="Bayburt H."/>
            <person name="Choi B.J."/>
            <person name="Kim J.M."/>
            <person name="Choi D.G."/>
            <person name="Jeon C.O."/>
        </authorList>
    </citation>
    <scope>NUCLEOTIDE SEQUENCE [LARGE SCALE GENOMIC DNA]</scope>
    <source>
        <strain evidence="2 3">G1-22</strain>
    </source>
</reference>
<evidence type="ECO:0008006" key="4">
    <source>
        <dbReference type="Google" id="ProtNLM"/>
    </source>
</evidence>
<evidence type="ECO:0000256" key="1">
    <source>
        <dbReference type="SAM" id="MobiDB-lite"/>
    </source>
</evidence>
<accession>A0ABT5FIC8</accession>